<evidence type="ECO:0000313" key="3">
    <source>
        <dbReference type="EMBL" id="MBK0332217.1"/>
    </source>
</evidence>
<feature type="domain" description="TadE-like" evidence="2">
    <location>
        <begin position="17"/>
        <end position="58"/>
    </location>
</feature>
<comment type="caution">
    <text evidence="3">The sequence shown here is derived from an EMBL/GenBank/DDBJ whole genome shotgun (WGS) entry which is preliminary data.</text>
</comment>
<accession>A0ABS1BDI8</accession>
<evidence type="ECO:0000259" key="2">
    <source>
        <dbReference type="Pfam" id="PF07811"/>
    </source>
</evidence>
<sequence length="133" mass="14141">MSTRAGALRRRLRDDEGSAVVEFPLVAVLIIVIALTIIQCALVVHTRNTLTDAAVQAAHTASLEGNSPADGEVRGAQLVHDRFGEDYEVDVEADEDGDGVIRVRVSASFPLVGLLGPAGTMHVDGHAIDEDTW</sequence>
<evidence type="ECO:0000313" key="4">
    <source>
        <dbReference type="Proteomes" id="UP000612352"/>
    </source>
</evidence>
<organism evidence="3 4">
    <name type="scientific">Brachybacterium halotolerans</name>
    <dbReference type="NCBI Taxonomy" id="2795215"/>
    <lineage>
        <taxon>Bacteria</taxon>
        <taxon>Bacillati</taxon>
        <taxon>Actinomycetota</taxon>
        <taxon>Actinomycetes</taxon>
        <taxon>Micrococcales</taxon>
        <taxon>Dermabacteraceae</taxon>
        <taxon>Brachybacterium</taxon>
    </lineage>
</organism>
<keyword evidence="1" id="KW-0472">Membrane</keyword>
<keyword evidence="4" id="KW-1185">Reference proteome</keyword>
<reference evidence="3 4" key="1">
    <citation type="submission" date="2020-12" db="EMBL/GenBank/DDBJ databases">
        <title>Brachybacterium sp. MASK1Z-5, whole genome shotgun sequence.</title>
        <authorList>
            <person name="Tuo L."/>
        </authorList>
    </citation>
    <scope>NUCLEOTIDE SEQUENCE [LARGE SCALE GENOMIC DNA]</scope>
    <source>
        <strain evidence="3 4">MASK1Z-5</strain>
    </source>
</reference>
<protein>
    <submittedName>
        <fullName evidence="3">Pilus assembly protein</fullName>
    </submittedName>
</protein>
<dbReference type="InterPro" id="IPR012495">
    <property type="entry name" value="TadE-like_dom"/>
</dbReference>
<proteinExistence type="predicted"/>
<keyword evidence="1" id="KW-1133">Transmembrane helix</keyword>
<dbReference type="EMBL" id="JAEDAJ010000007">
    <property type="protein sequence ID" value="MBK0332217.1"/>
    <property type="molecule type" value="Genomic_DNA"/>
</dbReference>
<gene>
    <name evidence="3" type="ORF">I8D64_12500</name>
</gene>
<dbReference type="Pfam" id="PF07811">
    <property type="entry name" value="TadE"/>
    <property type="match status" value="1"/>
</dbReference>
<name>A0ABS1BDI8_9MICO</name>
<evidence type="ECO:0000256" key="1">
    <source>
        <dbReference type="SAM" id="Phobius"/>
    </source>
</evidence>
<feature type="transmembrane region" description="Helical" evidence="1">
    <location>
        <begin position="21"/>
        <end position="44"/>
    </location>
</feature>
<dbReference type="Proteomes" id="UP000612352">
    <property type="component" value="Unassembled WGS sequence"/>
</dbReference>
<keyword evidence="1" id="KW-0812">Transmembrane</keyword>